<gene>
    <name evidence="2" type="ORF">OO017_18630</name>
</gene>
<dbReference type="Proteomes" id="UP001207228">
    <property type="component" value="Unassembled WGS sequence"/>
</dbReference>
<feature type="signal peptide" evidence="1">
    <location>
        <begin position="1"/>
        <end position="18"/>
    </location>
</feature>
<organism evidence="2 3">
    <name type="scientific">Pontibacter anaerobius</name>
    <dbReference type="NCBI Taxonomy" id="2993940"/>
    <lineage>
        <taxon>Bacteria</taxon>
        <taxon>Pseudomonadati</taxon>
        <taxon>Bacteroidota</taxon>
        <taxon>Cytophagia</taxon>
        <taxon>Cytophagales</taxon>
        <taxon>Hymenobacteraceae</taxon>
        <taxon>Pontibacter</taxon>
    </lineage>
</organism>
<keyword evidence="3" id="KW-1185">Reference proteome</keyword>
<evidence type="ECO:0000313" key="2">
    <source>
        <dbReference type="EMBL" id="MCX2741981.1"/>
    </source>
</evidence>
<comment type="caution">
    <text evidence="2">The sequence shown here is derived from an EMBL/GenBank/DDBJ whole genome shotgun (WGS) entry which is preliminary data.</text>
</comment>
<dbReference type="PROSITE" id="PS51257">
    <property type="entry name" value="PROKAR_LIPOPROTEIN"/>
    <property type="match status" value="1"/>
</dbReference>
<evidence type="ECO:0000256" key="1">
    <source>
        <dbReference type="SAM" id="SignalP"/>
    </source>
</evidence>
<keyword evidence="1" id="KW-0732">Signal</keyword>
<dbReference type="EMBL" id="JAPFQO010000014">
    <property type="protein sequence ID" value="MCX2741981.1"/>
    <property type="molecule type" value="Genomic_DNA"/>
</dbReference>
<protein>
    <recommendedName>
        <fullName evidence="4">Lipoprotein</fullName>
    </recommendedName>
</protein>
<evidence type="ECO:0000313" key="3">
    <source>
        <dbReference type="Proteomes" id="UP001207228"/>
    </source>
</evidence>
<feature type="chain" id="PRO_5045447071" description="Lipoprotein" evidence="1">
    <location>
        <begin position="19"/>
        <end position="218"/>
    </location>
</feature>
<evidence type="ECO:0008006" key="4">
    <source>
        <dbReference type="Google" id="ProtNLM"/>
    </source>
</evidence>
<accession>A0ABT3RKK1</accession>
<sequence length="218" mass="25173">MRSRLFLALLALMLISCADGKTSTSFDSLETMQIDSLERVDIKQELGFWEVSKASPYLGGLGNNISFAYGFAMCGDTSYCQDSKWQYGGFICTCRNLVIKRDKGIEVIKNRFELKETFAPIESRGEALSYAIIMTSNYPVFDEEYFKDEYRYFSSKPRPTAVQEFKNHYLVKLFDYKTFGCDHPYYSVLVRVDKNGDVSEYRRQAIFEDPEDDGLCRD</sequence>
<reference evidence="2 3" key="1">
    <citation type="submission" date="2022-11" db="EMBL/GenBank/DDBJ databases">
        <title>The characterization of three novel Bacteroidetes species and genomic analysis of their roles in tidal elemental geochemical cycles.</title>
        <authorList>
            <person name="Ma K.-J."/>
        </authorList>
    </citation>
    <scope>NUCLEOTIDE SEQUENCE [LARGE SCALE GENOMIC DNA]</scope>
    <source>
        <strain evidence="2 3">M82</strain>
    </source>
</reference>
<dbReference type="RefSeq" id="WP_266054213.1">
    <property type="nucleotide sequence ID" value="NZ_JAPFQO010000014.1"/>
</dbReference>
<name>A0ABT3RKK1_9BACT</name>
<proteinExistence type="predicted"/>